<evidence type="ECO:0000313" key="1">
    <source>
        <dbReference type="EMBL" id="AHG93005.1"/>
    </source>
</evidence>
<name>W0RRQ3_9BACT</name>
<proteinExistence type="predicted"/>
<dbReference type="InParanoid" id="W0RRQ3"/>
<dbReference type="AlphaFoldDB" id="W0RRQ3"/>
<protein>
    <submittedName>
        <fullName evidence="1">Uncharacterized protein</fullName>
    </submittedName>
</protein>
<dbReference type="Proteomes" id="UP000019151">
    <property type="component" value="Plasmid 1"/>
</dbReference>
<geneLocation type="plasmid" evidence="1 2">
    <name>1</name>
</geneLocation>
<dbReference type="HOGENOM" id="CLU_820753_0_0_0"/>
<sequence>MSTAADLRAVAAFAGAPHRVLAPITTPSLVAQLTTRLATPAPLAELLGALGGRFVVTNPCATARLPSPIGPLVRSALRRVLFEDGAAERLGDPSFVGPRGLTLGDARDAADARRLRALLAALDDGARAALAPGRAAWTAVALYEPRTLAVSIPDLPAAPVAPSPRPIAATPRYRLVLVVGRGAHPTDWAALDEAACAATAAAWPFGEEPLPWFVVRVLVSDATAAAGMDASSLAQWAALTGRAGPTSRDRYWFPETWERFREPQRSVGHVTPAVVARSRRGTPSGPPAHASYEGDPYAEAVGNAAYALNPAAERGVTVPPGYCLVDCAGTLEVAVVTA</sequence>
<dbReference type="RefSeq" id="WP_025414320.1">
    <property type="nucleotide sequence ID" value="NZ_CP007129.1"/>
</dbReference>
<organism evidence="1 2">
    <name type="scientific">Gemmatirosa kalamazoonensis</name>
    <dbReference type="NCBI Taxonomy" id="861299"/>
    <lineage>
        <taxon>Bacteria</taxon>
        <taxon>Pseudomonadati</taxon>
        <taxon>Gemmatimonadota</taxon>
        <taxon>Gemmatimonadia</taxon>
        <taxon>Gemmatimonadales</taxon>
        <taxon>Gemmatimonadaceae</taxon>
        <taxon>Gemmatirosa</taxon>
    </lineage>
</organism>
<gene>
    <name evidence="1" type="ORF">J421_5470</name>
</gene>
<evidence type="ECO:0000313" key="2">
    <source>
        <dbReference type="Proteomes" id="UP000019151"/>
    </source>
</evidence>
<dbReference type="EMBL" id="CP007129">
    <property type="protein sequence ID" value="AHG93005.1"/>
    <property type="molecule type" value="Genomic_DNA"/>
</dbReference>
<reference evidence="1 2" key="1">
    <citation type="journal article" date="2014" name="Genome Announc.">
        <title>Genome Sequence and Methylome of Soil Bacterium Gemmatirosa kalamazoonensis KBS708T, a Member of the Rarely Cultivated Gemmatimonadetes Phylum.</title>
        <authorList>
            <person name="Debruyn J.M."/>
            <person name="Radosevich M."/>
            <person name="Wommack K.E."/>
            <person name="Polson S.W."/>
            <person name="Hauser L.J."/>
            <person name="Fawaz M.N."/>
            <person name="Korlach J."/>
            <person name="Tsai Y.C."/>
        </authorList>
    </citation>
    <scope>NUCLEOTIDE SEQUENCE [LARGE SCALE GENOMIC DNA]</scope>
    <source>
        <strain evidence="1 2">KBS708</strain>
        <plasmid evidence="2">Plasmid 1</plasmid>
    </source>
</reference>
<keyword evidence="2" id="KW-1185">Reference proteome</keyword>
<accession>W0RRQ3</accession>
<keyword evidence="1" id="KW-0614">Plasmid</keyword>
<dbReference type="KEGG" id="gba:J421_5470"/>